<dbReference type="Gene3D" id="1.10.10.2480">
    <property type="match status" value="1"/>
</dbReference>
<evidence type="ECO:0000256" key="1">
    <source>
        <dbReference type="SAM" id="MobiDB-lite"/>
    </source>
</evidence>
<feature type="non-terminal residue" evidence="3">
    <location>
        <position position="185"/>
    </location>
</feature>
<dbReference type="Pfam" id="PF04760">
    <property type="entry name" value="IF2_N"/>
    <property type="match status" value="1"/>
</dbReference>
<gene>
    <name evidence="3" type="ORF">METZ01_LOCUS110754</name>
</gene>
<evidence type="ECO:0000313" key="3">
    <source>
        <dbReference type="EMBL" id="SVA57900.1"/>
    </source>
</evidence>
<dbReference type="InterPro" id="IPR006847">
    <property type="entry name" value="IF2_N"/>
</dbReference>
<reference evidence="3" key="1">
    <citation type="submission" date="2018-05" db="EMBL/GenBank/DDBJ databases">
        <authorList>
            <person name="Lanie J.A."/>
            <person name="Ng W.-L."/>
            <person name="Kazmierczak K.M."/>
            <person name="Andrzejewski T.M."/>
            <person name="Davidsen T.M."/>
            <person name="Wayne K.J."/>
            <person name="Tettelin H."/>
            <person name="Glass J.I."/>
            <person name="Rusch D."/>
            <person name="Podicherti R."/>
            <person name="Tsui H.-C.T."/>
            <person name="Winkler M.E."/>
        </authorList>
    </citation>
    <scope>NUCLEOTIDE SEQUENCE</scope>
</reference>
<feature type="compositionally biased region" description="Basic and acidic residues" evidence="1">
    <location>
        <begin position="70"/>
        <end position="81"/>
    </location>
</feature>
<accession>A0A381WZM4</accession>
<name>A0A381WZM4_9ZZZZ</name>
<protein>
    <recommendedName>
        <fullName evidence="2">Translation initiation factor IF-2 N-terminal domain-containing protein</fullName>
    </recommendedName>
</protein>
<feature type="compositionally biased region" description="Basic and acidic residues" evidence="1">
    <location>
        <begin position="93"/>
        <end position="168"/>
    </location>
</feature>
<feature type="region of interest" description="Disordered" evidence="1">
    <location>
        <begin position="70"/>
        <end position="185"/>
    </location>
</feature>
<organism evidence="3">
    <name type="scientific">marine metagenome</name>
    <dbReference type="NCBI Taxonomy" id="408172"/>
    <lineage>
        <taxon>unclassified sequences</taxon>
        <taxon>metagenomes</taxon>
        <taxon>ecological metagenomes</taxon>
    </lineage>
</organism>
<sequence>MADRPRRIFHIAKELNISHTEIIAFLNEEGITVGSHMAPIDDKDYHKILTEFSKDKESIERYRKEQMRKEIHDTRFRDTQKSAKKINLLSLSEQRKLETEEISKAKKELKKETAEKKAAVAKKRAADKTVEKKSVSDQKKAAPESGKEEQPKKADQKNSKKETIEKEVQPAPKKVKLRKINLTDI</sequence>
<feature type="non-terminal residue" evidence="3">
    <location>
        <position position="1"/>
    </location>
</feature>
<evidence type="ECO:0000259" key="2">
    <source>
        <dbReference type="Pfam" id="PF04760"/>
    </source>
</evidence>
<dbReference type="AlphaFoldDB" id="A0A381WZM4"/>
<dbReference type="EMBL" id="UINC01013393">
    <property type="protein sequence ID" value="SVA57900.1"/>
    <property type="molecule type" value="Genomic_DNA"/>
</dbReference>
<proteinExistence type="predicted"/>
<feature type="domain" description="Translation initiation factor IF-2 N-terminal" evidence="2">
    <location>
        <begin position="7"/>
        <end position="53"/>
    </location>
</feature>